<keyword evidence="2 5" id="KW-0547">Nucleotide-binding</keyword>
<evidence type="ECO:0000256" key="5">
    <source>
        <dbReference type="PROSITE-ProRule" id="PRU10141"/>
    </source>
</evidence>
<evidence type="ECO:0000256" key="1">
    <source>
        <dbReference type="ARBA" id="ARBA00022679"/>
    </source>
</evidence>
<dbReference type="SUPFAM" id="SSF56112">
    <property type="entry name" value="Protein kinase-like (PK-like)"/>
    <property type="match status" value="1"/>
</dbReference>
<evidence type="ECO:0000256" key="2">
    <source>
        <dbReference type="ARBA" id="ARBA00022741"/>
    </source>
</evidence>
<feature type="domain" description="Protein kinase" evidence="6">
    <location>
        <begin position="87"/>
        <end position="343"/>
    </location>
</feature>
<dbReference type="GO" id="GO:0004674">
    <property type="term" value="F:protein serine/threonine kinase activity"/>
    <property type="evidence" value="ECO:0007669"/>
    <property type="project" value="UniProtKB-KW"/>
</dbReference>
<dbReference type="InterPro" id="IPR011009">
    <property type="entry name" value="Kinase-like_dom_sf"/>
</dbReference>
<name>A0A1G6U2H0_9GAMM</name>
<dbReference type="InterPro" id="IPR008271">
    <property type="entry name" value="Ser/Thr_kinase_AS"/>
</dbReference>
<dbReference type="GO" id="GO:0005524">
    <property type="term" value="F:ATP binding"/>
    <property type="evidence" value="ECO:0007669"/>
    <property type="project" value="UniProtKB-UniRule"/>
</dbReference>
<dbReference type="Proteomes" id="UP000199603">
    <property type="component" value="Unassembled WGS sequence"/>
</dbReference>
<dbReference type="InterPro" id="IPR000719">
    <property type="entry name" value="Prot_kinase_dom"/>
</dbReference>
<dbReference type="PANTHER" id="PTHR43289">
    <property type="entry name" value="MITOGEN-ACTIVATED PROTEIN KINASE KINASE KINASE 20-RELATED"/>
    <property type="match status" value="1"/>
</dbReference>
<accession>A0A1G6U2H0</accession>
<keyword evidence="8" id="KW-1185">Reference proteome</keyword>
<dbReference type="RefSeq" id="WP_176764021.1">
    <property type="nucleotide sequence ID" value="NZ_FNAG01000002.1"/>
</dbReference>
<keyword evidence="3 7" id="KW-0418">Kinase</keyword>
<dbReference type="AlphaFoldDB" id="A0A1G6U2H0"/>
<dbReference type="EMBL" id="FNAG01000002">
    <property type="protein sequence ID" value="SDD35503.1"/>
    <property type="molecule type" value="Genomic_DNA"/>
</dbReference>
<evidence type="ECO:0000256" key="4">
    <source>
        <dbReference type="ARBA" id="ARBA00022840"/>
    </source>
</evidence>
<evidence type="ECO:0000313" key="7">
    <source>
        <dbReference type="EMBL" id="SDD35503.1"/>
    </source>
</evidence>
<dbReference type="Gene3D" id="1.25.40.10">
    <property type="entry name" value="Tetratricopeptide repeat domain"/>
    <property type="match status" value="1"/>
</dbReference>
<dbReference type="Gene3D" id="3.30.200.20">
    <property type="entry name" value="Phosphorylase Kinase, domain 1"/>
    <property type="match status" value="1"/>
</dbReference>
<dbReference type="PROSITE" id="PS00108">
    <property type="entry name" value="PROTEIN_KINASE_ST"/>
    <property type="match status" value="1"/>
</dbReference>
<keyword evidence="7" id="KW-0723">Serine/threonine-protein kinase</keyword>
<keyword evidence="1" id="KW-0808">Transferase</keyword>
<dbReference type="Gene3D" id="1.10.510.10">
    <property type="entry name" value="Transferase(Phosphotransferase) domain 1"/>
    <property type="match status" value="1"/>
</dbReference>
<keyword evidence="4 5" id="KW-0067">ATP-binding</keyword>
<proteinExistence type="predicted"/>
<dbReference type="InterPro" id="IPR017441">
    <property type="entry name" value="Protein_kinase_ATP_BS"/>
</dbReference>
<dbReference type="CDD" id="cd14014">
    <property type="entry name" value="STKc_PknB_like"/>
    <property type="match status" value="1"/>
</dbReference>
<sequence>MTSSQRSLAELMRLADRHFDALVELSLAEREFSLRQLEAEDPELGGMLRRLLQAWEGGGLSGMATGAAARALPEPTELSMGFRFGAFAVLRALGRGGMGEVYLAERVEGGFDQRVAIKRIVGDGALAPERAAEYLGRERGLLARLQHPGIATLIDGGVDVDGFPWLAMEYIEGQTLAAYLESHAPGFPQRFDLLMQLIDAVMHAHRQLIAHGDLKPVNLMVQPDGRLRVLDFGIARLLSEAPSPATGGPATPGWASPEQRSGGVVGIASDQYQIARLALLLLAGDSQALAPGEPLGLAQRARAAGLAHARRLDSTLEAVLARALSLDPGQRYPDLSALRADLLAWREARPIAARAGQLRWQALSLLRRHPLSLGLAALLLVASSGFLWTLQQRNVELAQARDLAIAEAERARHALERRGRMLGFVERVFSLADPIGEGGLIQDIDVLLAAAADEVPRQFSQDPDLRHEARAMLGIVALRRGDQTLAQSIGHAAASDASPSPGSFAALQALTLEAELIESGGDHAGSAAAFARALDALPEAHAESDRWRLFLMIRRMEALRLSGQEAVARGLVSDVLELSERAEANAHERSDALAYAALLEPDPVRAYTLQRQAYETLAQVQSPDQPVMIKRLTNLAGTRMLMGDYAGATADYGEALGRVEAQGRLDAPYHATAQVVYGRVLTLQGRWQAAQPWLERPLRIFASEQGSALLSYAEGAWLAWAVEQPQMQDLEPRWQRWMRDYEGQVGRDHARVRAGALLGARLARRSGDFARAGARLRALESAVWKAGTPREEANFAAGFALERLGLALDLRGDDPALQAAACAQAEQIEAKSQADAEPLNPDLVSGRAARLDLALCAFLDGRGGRAQVEAARAALADLVGPGYWLLARRVP</sequence>
<reference evidence="7 8" key="1">
    <citation type="submission" date="2016-10" db="EMBL/GenBank/DDBJ databases">
        <authorList>
            <person name="de Groot N.N."/>
        </authorList>
    </citation>
    <scope>NUCLEOTIDE SEQUENCE [LARGE SCALE GENOMIC DNA]</scope>
    <source>
        <strain evidence="7 8">DSM 16957</strain>
    </source>
</reference>
<dbReference type="SMART" id="SM00220">
    <property type="entry name" value="S_TKc"/>
    <property type="match status" value="1"/>
</dbReference>
<dbReference type="PROSITE" id="PS50011">
    <property type="entry name" value="PROTEIN_KINASE_DOM"/>
    <property type="match status" value="1"/>
</dbReference>
<dbReference type="STRING" id="265719.SAMN04488509_102129"/>
<organism evidence="7 8">
    <name type="scientific">Aquimonas voraii</name>
    <dbReference type="NCBI Taxonomy" id="265719"/>
    <lineage>
        <taxon>Bacteria</taxon>
        <taxon>Pseudomonadati</taxon>
        <taxon>Pseudomonadota</taxon>
        <taxon>Gammaproteobacteria</taxon>
        <taxon>Lysobacterales</taxon>
        <taxon>Lysobacteraceae</taxon>
        <taxon>Aquimonas</taxon>
    </lineage>
</organism>
<protein>
    <submittedName>
        <fullName evidence="7">Serine/threonine protein kinase</fullName>
    </submittedName>
</protein>
<dbReference type="PANTHER" id="PTHR43289:SF34">
    <property type="entry name" value="SERINE_THREONINE-PROTEIN KINASE YBDM-RELATED"/>
    <property type="match status" value="1"/>
</dbReference>
<dbReference type="PROSITE" id="PS00107">
    <property type="entry name" value="PROTEIN_KINASE_ATP"/>
    <property type="match status" value="1"/>
</dbReference>
<dbReference type="InterPro" id="IPR011990">
    <property type="entry name" value="TPR-like_helical_dom_sf"/>
</dbReference>
<evidence type="ECO:0000313" key="8">
    <source>
        <dbReference type="Proteomes" id="UP000199603"/>
    </source>
</evidence>
<dbReference type="SUPFAM" id="SSF48452">
    <property type="entry name" value="TPR-like"/>
    <property type="match status" value="1"/>
</dbReference>
<dbReference type="Pfam" id="PF00069">
    <property type="entry name" value="Pkinase"/>
    <property type="match status" value="1"/>
</dbReference>
<evidence type="ECO:0000256" key="3">
    <source>
        <dbReference type="ARBA" id="ARBA00022777"/>
    </source>
</evidence>
<gene>
    <name evidence="7" type="ORF">SAMN04488509_102129</name>
</gene>
<feature type="binding site" evidence="5">
    <location>
        <position position="118"/>
    </location>
    <ligand>
        <name>ATP</name>
        <dbReference type="ChEBI" id="CHEBI:30616"/>
    </ligand>
</feature>
<evidence type="ECO:0000259" key="6">
    <source>
        <dbReference type="PROSITE" id="PS50011"/>
    </source>
</evidence>